<comment type="subcellular location">
    <subcellularLocation>
        <location evidence="1">Membrane</location>
        <topology evidence="1">Multi-pass membrane protein</topology>
    </subcellularLocation>
</comment>
<evidence type="ECO:0000259" key="7">
    <source>
        <dbReference type="Pfam" id="PF24456"/>
    </source>
</evidence>
<keyword evidence="3 6" id="KW-1133">Transmembrane helix</keyword>
<feature type="region of interest" description="Disordered" evidence="5">
    <location>
        <begin position="142"/>
        <end position="204"/>
    </location>
</feature>
<dbReference type="PANTHER" id="PTHR20952">
    <property type="entry name" value="ADP-RIBOSYLATION-LIKE FACTOR 6-INTERACTING PROTEIN"/>
    <property type="match status" value="1"/>
</dbReference>
<dbReference type="EMBL" id="JAWQEG010001924">
    <property type="protein sequence ID" value="KAK3875730.1"/>
    <property type="molecule type" value="Genomic_DNA"/>
</dbReference>
<comment type="caution">
    <text evidence="8">The sequence shown here is derived from an EMBL/GenBank/DDBJ whole genome shotgun (WGS) entry which is preliminary data.</text>
</comment>
<gene>
    <name evidence="8" type="ORF">Pcinc_019419</name>
</gene>
<feature type="compositionally biased region" description="Low complexity" evidence="5">
    <location>
        <begin position="168"/>
        <end position="182"/>
    </location>
</feature>
<protein>
    <recommendedName>
        <fullName evidence="7">RETREG1-3/ARL6IP-like N-terminal reticulon-homology domain-containing protein</fullName>
    </recommendedName>
</protein>
<dbReference type="Proteomes" id="UP001286313">
    <property type="component" value="Unassembled WGS sequence"/>
</dbReference>
<feature type="transmembrane region" description="Helical" evidence="6">
    <location>
        <begin position="58"/>
        <end position="78"/>
    </location>
</feature>
<feature type="domain" description="RETREG1-3/ARL6IP-like N-terminal reticulon-homology" evidence="7">
    <location>
        <begin position="1"/>
        <end position="89"/>
    </location>
</feature>
<evidence type="ECO:0000256" key="2">
    <source>
        <dbReference type="ARBA" id="ARBA00022692"/>
    </source>
</evidence>
<evidence type="ECO:0000313" key="8">
    <source>
        <dbReference type="EMBL" id="KAK3875730.1"/>
    </source>
</evidence>
<feature type="non-terminal residue" evidence="8">
    <location>
        <position position="377"/>
    </location>
</feature>
<dbReference type="Pfam" id="PF24456">
    <property type="entry name" value="RHD_RETREG1-3"/>
    <property type="match status" value="1"/>
</dbReference>
<evidence type="ECO:0000256" key="3">
    <source>
        <dbReference type="ARBA" id="ARBA00022989"/>
    </source>
</evidence>
<feature type="compositionally biased region" description="Polar residues" evidence="5">
    <location>
        <begin position="350"/>
        <end position="360"/>
    </location>
</feature>
<feature type="compositionally biased region" description="Acidic residues" evidence="5">
    <location>
        <begin position="363"/>
        <end position="377"/>
    </location>
</feature>
<dbReference type="InterPro" id="IPR057282">
    <property type="entry name" value="RETREG1-3-like_RHD"/>
</dbReference>
<evidence type="ECO:0000256" key="5">
    <source>
        <dbReference type="SAM" id="MobiDB-lite"/>
    </source>
</evidence>
<feature type="region of interest" description="Disordered" evidence="5">
    <location>
        <begin position="318"/>
        <end position="377"/>
    </location>
</feature>
<dbReference type="AlphaFoldDB" id="A0AAE1FK77"/>
<name>A0AAE1FK77_PETCI</name>
<evidence type="ECO:0000256" key="1">
    <source>
        <dbReference type="ARBA" id="ARBA00004141"/>
    </source>
</evidence>
<dbReference type="GO" id="GO:0005783">
    <property type="term" value="C:endoplasmic reticulum"/>
    <property type="evidence" value="ECO:0007669"/>
    <property type="project" value="UniProtKB-ARBA"/>
</dbReference>
<evidence type="ECO:0000256" key="4">
    <source>
        <dbReference type="ARBA" id="ARBA00023136"/>
    </source>
</evidence>
<evidence type="ECO:0000256" key="6">
    <source>
        <dbReference type="SAM" id="Phobius"/>
    </source>
</evidence>
<proteinExistence type="predicted"/>
<keyword evidence="4 6" id="KW-0472">Membrane</keyword>
<dbReference type="InterPro" id="IPR052114">
    <property type="entry name" value="ER_autophagy_membrane_reg"/>
</dbReference>
<keyword evidence="2 6" id="KW-0812">Transmembrane</keyword>
<organism evidence="8 9">
    <name type="scientific">Petrolisthes cinctipes</name>
    <name type="common">Flat porcelain crab</name>
    <dbReference type="NCBI Taxonomy" id="88211"/>
    <lineage>
        <taxon>Eukaryota</taxon>
        <taxon>Metazoa</taxon>
        <taxon>Ecdysozoa</taxon>
        <taxon>Arthropoda</taxon>
        <taxon>Crustacea</taxon>
        <taxon>Multicrustacea</taxon>
        <taxon>Malacostraca</taxon>
        <taxon>Eumalacostraca</taxon>
        <taxon>Eucarida</taxon>
        <taxon>Decapoda</taxon>
        <taxon>Pleocyemata</taxon>
        <taxon>Anomura</taxon>
        <taxon>Galatheoidea</taxon>
        <taxon>Porcellanidae</taxon>
        <taxon>Petrolisthes</taxon>
    </lineage>
</organism>
<dbReference type="PANTHER" id="PTHR20952:SF4">
    <property type="entry name" value="RETICULOPHAGY REGULATOR 2"/>
    <property type="match status" value="1"/>
</dbReference>
<sequence>VLSVPEISQYVEGTLRWLRDNYSWLIQLRRHQPALFSAIVTSLLSLGAVLGHMVPGTVLVYVMVMLVMIGPGIMLHLLPDSFYHRISKMRAALRGDTSAMETSNVSLDSDISDFLPELQSLETQAALEVPLTSQDPPVVEEVVQERRGGRGRRGQQGGAGVRRRAARGRGSSSAMSGQEESSLFSPTAFDDFPSYDNDSIEDLDTPDLELPEQPRVKSSHQMEFVSTHFGDSSDEEDSFMEGLSFEARGQSVVDTPQHSQQQQHQYQQLQQATIALSQQPVVSSDALGQIMSTMIAQNAGSVLSALGQNLMTSVIGQGATTAVPPPPLPSHTQQQQQQLEPSHLLPPPRMTQSQDSQLMSSIEVDEDFELISDEEFQ</sequence>
<reference evidence="8" key="1">
    <citation type="submission" date="2023-10" db="EMBL/GenBank/DDBJ databases">
        <title>Genome assemblies of two species of porcelain crab, Petrolisthes cinctipes and Petrolisthes manimaculis (Anomura: Porcellanidae).</title>
        <authorList>
            <person name="Angst P."/>
        </authorList>
    </citation>
    <scope>NUCLEOTIDE SEQUENCE</scope>
    <source>
        <strain evidence="8">PB745_01</strain>
        <tissue evidence="8">Gill</tissue>
    </source>
</reference>
<keyword evidence="9" id="KW-1185">Reference proteome</keyword>
<evidence type="ECO:0000313" key="9">
    <source>
        <dbReference type="Proteomes" id="UP001286313"/>
    </source>
</evidence>
<feature type="compositionally biased region" description="Low complexity" evidence="5">
    <location>
        <begin position="330"/>
        <end position="343"/>
    </location>
</feature>
<accession>A0AAE1FK77</accession>
<feature type="transmembrane region" description="Helical" evidence="6">
    <location>
        <begin position="34"/>
        <end position="52"/>
    </location>
</feature>
<dbReference type="GO" id="GO:0016020">
    <property type="term" value="C:membrane"/>
    <property type="evidence" value="ECO:0007669"/>
    <property type="project" value="UniProtKB-SubCell"/>
</dbReference>